<organism evidence="2 3">
    <name type="scientific">Niveomyces insectorum RCEF 264</name>
    <dbReference type="NCBI Taxonomy" id="1081102"/>
    <lineage>
        <taxon>Eukaryota</taxon>
        <taxon>Fungi</taxon>
        <taxon>Dikarya</taxon>
        <taxon>Ascomycota</taxon>
        <taxon>Pezizomycotina</taxon>
        <taxon>Sordariomycetes</taxon>
        <taxon>Hypocreomycetidae</taxon>
        <taxon>Hypocreales</taxon>
        <taxon>Cordycipitaceae</taxon>
        <taxon>Niveomyces</taxon>
    </lineage>
</organism>
<dbReference type="EMBL" id="AZHD01000015">
    <property type="protein sequence ID" value="OAA56957.1"/>
    <property type="molecule type" value="Genomic_DNA"/>
</dbReference>
<comment type="caution">
    <text evidence="2">The sequence shown here is derived from an EMBL/GenBank/DDBJ whole genome shotgun (WGS) entry which is preliminary data.</text>
</comment>
<feature type="compositionally biased region" description="Pro residues" evidence="1">
    <location>
        <begin position="421"/>
        <end position="433"/>
    </location>
</feature>
<evidence type="ECO:0000313" key="3">
    <source>
        <dbReference type="Proteomes" id="UP000076874"/>
    </source>
</evidence>
<feature type="compositionally biased region" description="Low complexity" evidence="1">
    <location>
        <begin position="363"/>
        <end position="388"/>
    </location>
</feature>
<proteinExistence type="predicted"/>
<feature type="compositionally biased region" description="Pro residues" evidence="1">
    <location>
        <begin position="347"/>
        <end position="358"/>
    </location>
</feature>
<accession>A0A167PRV7</accession>
<evidence type="ECO:0000313" key="2">
    <source>
        <dbReference type="EMBL" id="OAA56957.1"/>
    </source>
</evidence>
<keyword evidence="3" id="KW-1185">Reference proteome</keyword>
<evidence type="ECO:0000256" key="1">
    <source>
        <dbReference type="SAM" id="MobiDB-lite"/>
    </source>
</evidence>
<feature type="compositionally biased region" description="Acidic residues" evidence="1">
    <location>
        <begin position="242"/>
        <end position="252"/>
    </location>
</feature>
<sequence>MRHDDGFESSRPAETYPRVYFHVEFGVAWSPRRRPKNHALTYQSRGLLHHRPASFPQDTAAAAAAAPPLANSASYQQRRNERHAVWEALEQQRRRQADSQPYGYYGQHGGTQHHQHHHHHATSSARRRSQVPLPPVDEGDGRSAQLSGDFQFLQARGHSEPPPLSGGGGGGPWDVPAADRYSVVVAAPYSAAGVGRGTRATPSEPRVWKALPENPSRYRLGEANLPWSVPVGGGMYEPGAAPDEDDDDDDDYERVRPRSQPAPGAASVVLAPSLRPFTNRPTVVPIEANNNNNDNRGRGTRRLADIDAQRRRNLEALSAALVTVDNGFESQWWNSGSRRTTEAEQPQPQPRPQQPPVWPEGMSASALPVPASLPASLRGVSDLGSDSDSPPPPPPAAPSGPLSPRSFRAVSLGWAVASASPDPPSGRAPPGPVVPDDMSPASSMAARHTPWLGSPNHRNGQVVSPVSEDGGSSSLLSLSPVAPTRRRDPSMAARSEELFLTTETRHA</sequence>
<feature type="compositionally biased region" description="Low complexity" evidence="1">
    <location>
        <begin position="53"/>
        <end position="74"/>
    </location>
</feature>
<feature type="region of interest" description="Disordered" evidence="1">
    <location>
        <begin position="331"/>
        <end position="507"/>
    </location>
</feature>
<feature type="compositionally biased region" description="Basic and acidic residues" evidence="1">
    <location>
        <begin position="485"/>
        <end position="507"/>
    </location>
</feature>
<reference evidence="2 3" key="1">
    <citation type="journal article" date="2016" name="Genome Biol. Evol.">
        <title>Divergent and convergent evolution of fungal pathogenicity.</title>
        <authorList>
            <person name="Shang Y."/>
            <person name="Xiao G."/>
            <person name="Zheng P."/>
            <person name="Cen K."/>
            <person name="Zhan S."/>
            <person name="Wang C."/>
        </authorList>
    </citation>
    <scope>NUCLEOTIDE SEQUENCE [LARGE SCALE GENOMIC DNA]</scope>
    <source>
        <strain evidence="2 3">RCEF 264</strain>
    </source>
</reference>
<dbReference type="AlphaFoldDB" id="A0A167PRV7"/>
<dbReference type="OrthoDB" id="5207413at2759"/>
<protein>
    <submittedName>
        <fullName evidence="2">Uncharacterized protein</fullName>
    </submittedName>
</protein>
<feature type="compositionally biased region" description="Basic residues" evidence="1">
    <location>
        <begin position="111"/>
        <end position="129"/>
    </location>
</feature>
<name>A0A167PRV7_9HYPO</name>
<feature type="region of interest" description="Disordered" evidence="1">
    <location>
        <begin position="50"/>
        <end position="78"/>
    </location>
</feature>
<dbReference type="Proteomes" id="UP000076874">
    <property type="component" value="Unassembled WGS sequence"/>
</dbReference>
<feature type="region of interest" description="Disordered" evidence="1">
    <location>
        <begin position="91"/>
        <end position="144"/>
    </location>
</feature>
<gene>
    <name evidence="2" type="ORF">SPI_07338</name>
</gene>
<feature type="compositionally biased region" description="Pro residues" evidence="1">
    <location>
        <begin position="389"/>
        <end position="398"/>
    </location>
</feature>
<feature type="region of interest" description="Disordered" evidence="1">
    <location>
        <begin position="234"/>
        <end position="300"/>
    </location>
</feature>